<dbReference type="InterPro" id="IPR003593">
    <property type="entry name" value="AAA+_ATPase"/>
</dbReference>
<dbReference type="GO" id="GO:0006269">
    <property type="term" value="P:DNA replication, synthesis of primer"/>
    <property type="evidence" value="ECO:0007669"/>
    <property type="project" value="UniProtKB-KW"/>
</dbReference>
<dbReference type="GO" id="GO:0005524">
    <property type="term" value="F:ATP binding"/>
    <property type="evidence" value="ECO:0007669"/>
    <property type="project" value="InterPro"/>
</dbReference>
<evidence type="ECO:0000313" key="4">
    <source>
        <dbReference type="Proteomes" id="UP000216682"/>
    </source>
</evidence>
<dbReference type="EMBL" id="NPEZ01000003">
    <property type="protein sequence ID" value="OZT77142.1"/>
    <property type="molecule type" value="Genomic_DNA"/>
</dbReference>
<evidence type="ECO:0000256" key="1">
    <source>
        <dbReference type="ARBA" id="ARBA00022515"/>
    </source>
</evidence>
<dbReference type="InterPro" id="IPR007694">
    <property type="entry name" value="DNA_helicase_DnaB-like_C"/>
</dbReference>
<dbReference type="Proteomes" id="UP000216682">
    <property type="component" value="Unassembled WGS sequence"/>
</dbReference>
<dbReference type="PROSITE" id="PS51199">
    <property type="entry name" value="SF4_HELICASE"/>
    <property type="match status" value="1"/>
</dbReference>
<sequence>MNDISQFTEVEYFEKTVLAKALNFPDLRKQLRLQPEYFEDEKHGALTSRLLSDLAFDKQQLISESVKSPDVYGSYEFVKQIAYMEVPTDKGFLFDQEQVLEHYKRRELNQAWQQYMEAQNLENRMEIRNRIDRLEKIDLVQSDKKLDTLATIFDSLYEENKTTILKTGLSSIDRLISGVSPKQLILVGARPSMGKTALALQMSQNMQSEDNEIIFFSAETTEISVTQRILSSMTGVNLTKFKEPSKMMTNNEIDKVIDGITLYNESNIKIIDDSTVTPNKVRAAANNIPENKRGVIFIDYIQLMKSDTKHRDRRAELEEISRELKIIAKDMDVTIIALSQLSRANDARQDKRPVLSDLRETGQLEQDADMVLFCHREDYYIRDDGENFDATAGSQMEIIIAKNKDGPTGTALTTFFRHNQTFYGGAE</sequence>
<dbReference type="SUPFAM" id="SSF52540">
    <property type="entry name" value="P-loop containing nucleoside triphosphate hydrolases"/>
    <property type="match status" value="1"/>
</dbReference>
<dbReference type="Gene3D" id="3.40.50.300">
    <property type="entry name" value="P-loop containing nucleotide triphosphate hydrolases"/>
    <property type="match status" value="1"/>
</dbReference>
<dbReference type="Pfam" id="PF03796">
    <property type="entry name" value="DnaB_C"/>
    <property type="match status" value="1"/>
</dbReference>
<dbReference type="GO" id="GO:0003678">
    <property type="term" value="F:DNA helicase activity"/>
    <property type="evidence" value="ECO:0007669"/>
    <property type="project" value="InterPro"/>
</dbReference>
<dbReference type="AlphaFoldDB" id="A0A265E6C8"/>
<name>A0A265E6C8_9STAP</name>
<accession>A0A265E6C8</accession>
<feature type="domain" description="SF4 helicase" evidence="2">
    <location>
        <begin position="158"/>
        <end position="427"/>
    </location>
</feature>
<dbReference type="PANTHER" id="PTHR30153">
    <property type="entry name" value="REPLICATIVE DNA HELICASE DNAB"/>
    <property type="match status" value="1"/>
</dbReference>
<reference evidence="3 4" key="1">
    <citation type="submission" date="2017-07" db="EMBL/GenBank/DDBJ databases">
        <title>Shotgun whole genome sequences of three halophilic bacterial isolates.</title>
        <authorList>
            <person name="Pozzo T."/>
            <person name="Higdon S.M."/>
            <person name="Quillaguaman J."/>
        </authorList>
    </citation>
    <scope>NUCLEOTIDE SEQUENCE [LARGE SCALE GENOMIC DNA]</scope>
    <source>
        <strain evidence="3 4">BU-1</strain>
    </source>
</reference>
<dbReference type="GO" id="GO:0005829">
    <property type="term" value="C:cytosol"/>
    <property type="evidence" value="ECO:0007669"/>
    <property type="project" value="TreeGrafter"/>
</dbReference>
<dbReference type="InterPro" id="IPR027417">
    <property type="entry name" value="P-loop_NTPase"/>
</dbReference>
<dbReference type="SMART" id="SM00382">
    <property type="entry name" value="AAA"/>
    <property type="match status" value="1"/>
</dbReference>
<evidence type="ECO:0000259" key="2">
    <source>
        <dbReference type="PROSITE" id="PS51199"/>
    </source>
</evidence>
<dbReference type="GO" id="GO:1990077">
    <property type="term" value="C:primosome complex"/>
    <property type="evidence" value="ECO:0007669"/>
    <property type="project" value="UniProtKB-KW"/>
</dbReference>
<protein>
    <recommendedName>
        <fullName evidence="2">SF4 helicase domain-containing protein</fullName>
    </recommendedName>
</protein>
<dbReference type="RefSeq" id="WP_094906665.1">
    <property type="nucleotide sequence ID" value="NZ_NPEZ01000003.1"/>
</dbReference>
<comment type="caution">
    <text evidence="3">The sequence shown here is derived from an EMBL/GenBank/DDBJ whole genome shotgun (WGS) entry which is preliminary data.</text>
</comment>
<keyword evidence="1" id="KW-0639">Primosome</keyword>
<organism evidence="3 4">
    <name type="scientific">Salinicoccus roseus</name>
    <dbReference type="NCBI Taxonomy" id="45670"/>
    <lineage>
        <taxon>Bacteria</taxon>
        <taxon>Bacillati</taxon>
        <taxon>Bacillota</taxon>
        <taxon>Bacilli</taxon>
        <taxon>Bacillales</taxon>
        <taxon>Staphylococcaceae</taxon>
        <taxon>Salinicoccus</taxon>
    </lineage>
</organism>
<evidence type="ECO:0000313" key="3">
    <source>
        <dbReference type="EMBL" id="OZT77142.1"/>
    </source>
</evidence>
<proteinExistence type="predicted"/>
<dbReference type="PANTHER" id="PTHR30153:SF2">
    <property type="entry name" value="REPLICATIVE DNA HELICASE"/>
    <property type="match status" value="1"/>
</dbReference>
<gene>
    <name evidence="3" type="ORF">CFN03_08690</name>
</gene>